<dbReference type="SMART" id="SM00461">
    <property type="entry name" value="WH1"/>
    <property type="match status" value="1"/>
</dbReference>
<reference evidence="3 4" key="1">
    <citation type="submission" date="2021-06" db="EMBL/GenBank/DDBJ databases">
        <authorList>
            <person name="Palmer J.M."/>
        </authorList>
    </citation>
    <scope>NUCLEOTIDE SEQUENCE [LARGE SCALE GENOMIC DNA]</scope>
    <source>
        <strain evidence="3 4">XR_2019</strain>
        <tissue evidence="3">Muscle</tissue>
    </source>
</reference>
<feature type="compositionally biased region" description="Polar residues" evidence="1">
    <location>
        <begin position="125"/>
        <end position="135"/>
    </location>
</feature>
<dbReference type="PANTHER" id="PTHR11202:SF19">
    <property type="entry name" value="SPROUTY-RELATED, EVH1 DOMAIN-CONTAINING PROTEIN 3"/>
    <property type="match status" value="1"/>
</dbReference>
<dbReference type="Pfam" id="PF00568">
    <property type="entry name" value="WH1"/>
    <property type="match status" value="1"/>
</dbReference>
<dbReference type="PANTHER" id="PTHR11202">
    <property type="entry name" value="SPROUTY-RELATED, EVH1 DOMAIN-CONTAINING PROTEIN FAMILY MEMBER"/>
    <property type="match status" value="1"/>
</dbReference>
<dbReference type="InterPro" id="IPR000697">
    <property type="entry name" value="WH1/EVH1_dom"/>
</dbReference>
<accession>A0ABV0X7G0</accession>
<keyword evidence="4" id="KW-1185">Reference proteome</keyword>
<organism evidence="3 4">
    <name type="scientific">Xenotaenia resolanae</name>
    <dbReference type="NCBI Taxonomy" id="208358"/>
    <lineage>
        <taxon>Eukaryota</taxon>
        <taxon>Metazoa</taxon>
        <taxon>Chordata</taxon>
        <taxon>Craniata</taxon>
        <taxon>Vertebrata</taxon>
        <taxon>Euteleostomi</taxon>
        <taxon>Actinopterygii</taxon>
        <taxon>Neopterygii</taxon>
        <taxon>Teleostei</taxon>
        <taxon>Neoteleostei</taxon>
        <taxon>Acanthomorphata</taxon>
        <taxon>Ovalentaria</taxon>
        <taxon>Atherinomorphae</taxon>
        <taxon>Cyprinodontiformes</taxon>
        <taxon>Goodeidae</taxon>
        <taxon>Xenotaenia</taxon>
    </lineage>
</organism>
<dbReference type="PROSITE" id="PS50229">
    <property type="entry name" value="WH1"/>
    <property type="match status" value="1"/>
</dbReference>
<dbReference type="Proteomes" id="UP001444071">
    <property type="component" value="Unassembled WGS sequence"/>
</dbReference>
<feature type="domain" description="WH1" evidence="2">
    <location>
        <begin position="1"/>
        <end position="102"/>
    </location>
</feature>
<dbReference type="EMBL" id="JAHRIM010091749">
    <property type="protein sequence ID" value="MEQ2277516.1"/>
    <property type="molecule type" value="Genomic_DNA"/>
</dbReference>
<dbReference type="SUPFAM" id="SSF50729">
    <property type="entry name" value="PH domain-like"/>
    <property type="match status" value="1"/>
</dbReference>
<sequence>MTRDDSSGGWVPLGGGGLSHVVICKGRSHDGRGRREYIIRGERLRDRAPVLECAVQKGLVYNKVNPIFHHWRVEDRKFGLTFQSPADAISFEKGLQTVLDKLDRGSDSPSSSTPEEADTEDDGQASHTGSESSSNSRKEMLPKPITIVTSESSSSCFVRPEEFSFGSSHAVTAHTPVQVDCTQMFFTIISWFIPQLIFHKSVVSKTCPQGYWCPGYFRCVPAPTLVQIVKSPAQYIMNFGRWLVISHSFKSGVLNQ</sequence>
<feature type="region of interest" description="Disordered" evidence="1">
    <location>
        <begin position="102"/>
        <end position="142"/>
    </location>
</feature>
<dbReference type="InterPro" id="IPR041937">
    <property type="entry name" value="SPRE_EVH1"/>
</dbReference>
<protein>
    <recommendedName>
        <fullName evidence="2">WH1 domain-containing protein</fullName>
    </recommendedName>
</protein>
<proteinExistence type="predicted"/>
<dbReference type="CDD" id="cd10574">
    <property type="entry name" value="EVH1_SPRED-like"/>
    <property type="match status" value="1"/>
</dbReference>
<evidence type="ECO:0000259" key="2">
    <source>
        <dbReference type="PROSITE" id="PS50229"/>
    </source>
</evidence>
<evidence type="ECO:0000256" key="1">
    <source>
        <dbReference type="SAM" id="MobiDB-lite"/>
    </source>
</evidence>
<dbReference type="Gene3D" id="2.30.29.30">
    <property type="entry name" value="Pleckstrin-homology domain (PH domain)/Phosphotyrosine-binding domain (PTB)"/>
    <property type="match status" value="1"/>
</dbReference>
<gene>
    <name evidence="3" type="ORF">XENORESO_003866</name>
</gene>
<comment type="caution">
    <text evidence="3">The sequence shown here is derived from an EMBL/GenBank/DDBJ whole genome shotgun (WGS) entry which is preliminary data.</text>
</comment>
<name>A0ABV0X7G0_9TELE</name>
<evidence type="ECO:0000313" key="3">
    <source>
        <dbReference type="EMBL" id="MEQ2277516.1"/>
    </source>
</evidence>
<dbReference type="InterPro" id="IPR011993">
    <property type="entry name" value="PH-like_dom_sf"/>
</dbReference>
<evidence type="ECO:0000313" key="4">
    <source>
        <dbReference type="Proteomes" id="UP001444071"/>
    </source>
</evidence>